<evidence type="ECO:0000313" key="4">
    <source>
        <dbReference type="Proteomes" id="UP000256869"/>
    </source>
</evidence>
<dbReference type="GO" id="GO:0005975">
    <property type="term" value="P:carbohydrate metabolic process"/>
    <property type="evidence" value="ECO:0007669"/>
    <property type="project" value="InterPro"/>
</dbReference>
<dbReference type="SUPFAM" id="SSF88713">
    <property type="entry name" value="Glycoside hydrolase/deacetylase"/>
    <property type="match status" value="1"/>
</dbReference>
<dbReference type="PROSITE" id="PS51677">
    <property type="entry name" value="NODB"/>
    <property type="match status" value="1"/>
</dbReference>
<dbReference type="Pfam" id="PF01522">
    <property type="entry name" value="Polysacc_deac_1"/>
    <property type="match status" value="1"/>
</dbReference>
<reference evidence="3 4" key="1">
    <citation type="submission" date="2018-07" db="EMBL/GenBank/DDBJ databases">
        <title>Genomic Encyclopedia of Type Strains, Phase III (KMG-III): the genomes of soil and plant-associated and newly described type strains.</title>
        <authorList>
            <person name="Whitman W."/>
        </authorList>
    </citation>
    <scope>NUCLEOTIDE SEQUENCE [LARGE SCALE GENOMIC DNA]</scope>
    <source>
        <strain evidence="3 4">CECT 8236</strain>
    </source>
</reference>
<dbReference type="AlphaFoldDB" id="A0A3D9I619"/>
<dbReference type="CDD" id="cd10917">
    <property type="entry name" value="CE4_NodB_like_6s_7s"/>
    <property type="match status" value="1"/>
</dbReference>
<protein>
    <submittedName>
        <fullName evidence="3">Polysaccharide deacetylase family sporulation protein PdaB</fullName>
    </submittedName>
</protein>
<comment type="caution">
    <text evidence="3">The sequence shown here is derived from an EMBL/GenBank/DDBJ whole genome shotgun (WGS) entry which is preliminary data.</text>
</comment>
<dbReference type="InterPro" id="IPR011330">
    <property type="entry name" value="Glyco_hydro/deAcase_b/a-brl"/>
</dbReference>
<dbReference type="InterPro" id="IPR002509">
    <property type="entry name" value="NODB_dom"/>
</dbReference>
<dbReference type="GO" id="GO:0016810">
    <property type="term" value="F:hydrolase activity, acting on carbon-nitrogen (but not peptide) bonds"/>
    <property type="evidence" value="ECO:0007669"/>
    <property type="project" value="InterPro"/>
</dbReference>
<evidence type="ECO:0000313" key="3">
    <source>
        <dbReference type="EMBL" id="RED57131.1"/>
    </source>
</evidence>
<name>A0A3D9I619_9BACL</name>
<sequence>MTMSRCKKAVMVLVGAVTLLSSGGNYSEAGAHVKPKTTGGSWSELQRKYDGVFVLSASRGSRKVALTFDDVPDPRYTPKVLDVLKAKKVQATFFVVGTRSMKHPDIVRRIHREGHNIGNHSYSHPDFSRLPFDKVQEQIYRAEKTIDGIVGFKPRLVRPPYGEILPKHLEWAKMTGYTVVNWDVDSSDWRQLSSDQVFKNVTRSVKPGSVVLLHAGGGEGQNLSGTVKALPRIIDWLREHDYEPVTLTELLAIPEKRKG</sequence>
<keyword evidence="1" id="KW-0732">Signal</keyword>
<dbReference type="Gene3D" id="3.20.20.370">
    <property type="entry name" value="Glycoside hydrolase/deacetylase"/>
    <property type="match status" value="1"/>
</dbReference>
<dbReference type="PANTHER" id="PTHR10587">
    <property type="entry name" value="GLYCOSYL TRANSFERASE-RELATED"/>
    <property type="match status" value="1"/>
</dbReference>
<organism evidence="3 4">
    <name type="scientific">Cohnella lupini</name>
    <dbReference type="NCBI Taxonomy" id="1294267"/>
    <lineage>
        <taxon>Bacteria</taxon>
        <taxon>Bacillati</taxon>
        <taxon>Bacillota</taxon>
        <taxon>Bacilli</taxon>
        <taxon>Bacillales</taxon>
        <taxon>Paenibacillaceae</taxon>
        <taxon>Cohnella</taxon>
    </lineage>
</organism>
<dbReference type="EMBL" id="QRDY01000011">
    <property type="protein sequence ID" value="RED57131.1"/>
    <property type="molecule type" value="Genomic_DNA"/>
</dbReference>
<gene>
    <name evidence="3" type="ORF">DFP95_11143</name>
</gene>
<dbReference type="InterPro" id="IPR050248">
    <property type="entry name" value="Polysacc_deacetylase_ArnD"/>
</dbReference>
<dbReference type="RefSeq" id="WP_115994034.1">
    <property type="nucleotide sequence ID" value="NZ_QRDY01000011.1"/>
</dbReference>
<keyword evidence="4" id="KW-1185">Reference proteome</keyword>
<accession>A0A3D9I619</accession>
<evidence type="ECO:0000256" key="1">
    <source>
        <dbReference type="SAM" id="SignalP"/>
    </source>
</evidence>
<feature type="chain" id="PRO_5038333078" evidence="1">
    <location>
        <begin position="28"/>
        <end position="259"/>
    </location>
</feature>
<dbReference type="OrthoDB" id="2649545at2"/>
<evidence type="ECO:0000259" key="2">
    <source>
        <dbReference type="PROSITE" id="PS51677"/>
    </source>
</evidence>
<feature type="domain" description="NodB homology" evidence="2">
    <location>
        <begin position="62"/>
        <end position="245"/>
    </location>
</feature>
<feature type="signal peptide" evidence="1">
    <location>
        <begin position="1"/>
        <end position="27"/>
    </location>
</feature>
<proteinExistence type="predicted"/>
<dbReference type="Proteomes" id="UP000256869">
    <property type="component" value="Unassembled WGS sequence"/>
</dbReference>